<keyword evidence="2" id="KW-0067">ATP-binding</keyword>
<gene>
    <name evidence="4" type="ORF">S06H3_38013</name>
</gene>
<proteinExistence type="predicted"/>
<dbReference type="AlphaFoldDB" id="X1NCV7"/>
<dbReference type="GO" id="GO:0006281">
    <property type="term" value="P:DNA repair"/>
    <property type="evidence" value="ECO:0007669"/>
    <property type="project" value="InterPro"/>
</dbReference>
<dbReference type="InterPro" id="IPR008824">
    <property type="entry name" value="RuvB-like_N"/>
</dbReference>
<accession>X1NCV7</accession>
<evidence type="ECO:0000256" key="2">
    <source>
        <dbReference type="ARBA" id="ARBA00022840"/>
    </source>
</evidence>
<dbReference type="InterPro" id="IPR004605">
    <property type="entry name" value="DNA_helicase_Holl-junc_RuvB"/>
</dbReference>
<dbReference type="GO" id="GO:0003677">
    <property type="term" value="F:DNA binding"/>
    <property type="evidence" value="ECO:0007669"/>
    <property type="project" value="InterPro"/>
</dbReference>
<dbReference type="CDD" id="cd00009">
    <property type="entry name" value="AAA"/>
    <property type="match status" value="1"/>
</dbReference>
<dbReference type="Pfam" id="PF05496">
    <property type="entry name" value="RuvB_N"/>
    <property type="match status" value="1"/>
</dbReference>
<dbReference type="GO" id="GO:0006310">
    <property type="term" value="P:DNA recombination"/>
    <property type="evidence" value="ECO:0007669"/>
    <property type="project" value="InterPro"/>
</dbReference>
<dbReference type="Gene3D" id="3.40.50.300">
    <property type="entry name" value="P-loop containing nucleotide triphosphate hydrolases"/>
    <property type="match status" value="1"/>
</dbReference>
<organism evidence="4">
    <name type="scientific">marine sediment metagenome</name>
    <dbReference type="NCBI Taxonomy" id="412755"/>
    <lineage>
        <taxon>unclassified sequences</taxon>
        <taxon>metagenomes</taxon>
        <taxon>ecological metagenomes</taxon>
    </lineage>
</organism>
<feature type="non-terminal residue" evidence="4">
    <location>
        <position position="116"/>
    </location>
</feature>
<dbReference type="GO" id="GO:0005524">
    <property type="term" value="F:ATP binding"/>
    <property type="evidence" value="ECO:0007669"/>
    <property type="project" value="UniProtKB-KW"/>
</dbReference>
<evidence type="ECO:0000313" key="4">
    <source>
        <dbReference type="EMBL" id="GAI28011.1"/>
    </source>
</evidence>
<sequence length="116" mass="12693">MKTERVVSGKPSTEDIPLDTNLRPRRLDDFVGQTKIKDNMNIAIAAAKARGEALDHILLYGPPGLGKTTLAYIIAVEMGVNIRITSGPAIERTGDLAAILTNLRSQDILFIDEIHR</sequence>
<dbReference type="GO" id="GO:0009378">
    <property type="term" value="F:four-way junction helicase activity"/>
    <property type="evidence" value="ECO:0007669"/>
    <property type="project" value="InterPro"/>
</dbReference>
<dbReference type="EMBL" id="BARV01023140">
    <property type="protein sequence ID" value="GAI28011.1"/>
    <property type="molecule type" value="Genomic_DNA"/>
</dbReference>
<dbReference type="PANTHER" id="PTHR42848:SF1">
    <property type="entry name" value="HOLLIDAY JUNCTION BRANCH MIGRATION COMPLEX SUBUNIT RUVB"/>
    <property type="match status" value="1"/>
</dbReference>
<protein>
    <recommendedName>
        <fullName evidence="3">RuvB-like AAA+ ATPase domain-containing protein</fullName>
    </recommendedName>
</protein>
<dbReference type="PANTHER" id="PTHR42848">
    <property type="match status" value="1"/>
</dbReference>
<feature type="domain" description="RuvB-like AAA+ ATPase" evidence="3">
    <location>
        <begin position="22"/>
        <end position="116"/>
    </location>
</feature>
<evidence type="ECO:0000256" key="1">
    <source>
        <dbReference type="ARBA" id="ARBA00022741"/>
    </source>
</evidence>
<dbReference type="SUPFAM" id="SSF52540">
    <property type="entry name" value="P-loop containing nucleoside triphosphate hydrolases"/>
    <property type="match status" value="1"/>
</dbReference>
<reference evidence="4" key="1">
    <citation type="journal article" date="2014" name="Front. Microbiol.">
        <title>High frequency of phylogenetically diverse reductive dehalogenase-homologous genes in deep subseafloor sedimentary metagenomes.</title>
        <authorList>
            <person name="Kawai M."/>
            <person name="Futagami T."/>
            <person name="Toyoda A."/>
            <person name="Takaki Y."/>
            <person name="Nishi S."/>
            <person name="Hori S."/>
            <person name="Arai W."/>
            <person name="Tsubouchi T."/>
            <person name="Morono Y."/>
            <person name="Uchiyama I."/>
            <person name="Ito T."/>
            <person name="Fujiyama A."/>
            <person name="Inagaki F."/>
            <person name="Takami H."/>
        </authorList>
    </citation>
    <scope>NUCLEOTIDE SEQUENCE</scope>
    <source>
        <strain evidence="4">Expedition CK06-06</strain>
    </source>
</reference>
<keyword evidence="1" id="KW-0547">Nucleotide-binding</keyword>
<evidence type="ECO:0000259" key="3">
    <source>
        <dbReference type="Pfam" id="PF05496"/>
    </source>
</evidence>
<dbReference type="InterPro" id="IPR027417">
    <property type="entry name" value="P-loop_NTPase"/>
</dbReference>
<name>X1NCV7_9ZZZZ</name>
<comment type="caution">
    <text evidence="4">The sequence shown here is derived from an EMBL/GenBank/DDBJ whole genome shotgun (WGS) entry which is preliminary data.</text>
</comment>